<dbReference type="InterPro" id="IPR050535">
    <property type="entry name" value="DNA_Repair-Maintenance_Comp"/>
</dbReference>
<protein>
    <submittedName>
        <fullName evidence="3">DNA repair exonuclease SbcCD nuclease subunit</fullName>
    </submittedName>
</protein>
<reference evidence="3 4" key="1">
    <citation type="submission" date="2016-10" db="EMBL/GenBank/DDBJ databases">
        <authorList>
            <person name="de Groot N.N."/>
        </authorList>
    </citation>
    <scope>NUCLEOTIDE SEQUENCE [LARGE SCALE GENOMIC DNA]</scope>
    <source>
        <strain evidence="3 4">CGMCC 1.10434</strain>
    </source>
</reference>
<name>A0A1H8ILJ1_9BACI</name>
<dbReference type="InterPro" id="IPR004843">
    <property type="entry name" value="Calcineurin-like_PHP"/>
</dbReference>
<dbReference type="OrthoDB" id="9773856at2"/>
<dbReference type="InterPro" id="IPR029052">
    <property type="entry name" value="Metallo-depent_PP-like"/>
</dbReference>
<dbReference type="EMBL" id="FODJ01000001">
    <property type="protein sequence ID" value="SEN68598.1"/>
    <property type="molecule type" value="Genomic_DNA"/>
</dbReference>
<dbReference type="PIRSF" id="PIRSF033091">
    <property type="entry name" value="Pesterase_YhaO"/>
    <property type="match status" value="1"/>
</dbReference>
<proteinExistence type="predicted"/>
<keyword evidence="3" id="KW-0540">Nuclease</keyword>
<evidence type="ECO:0000313" key="4">
    <source>
        <dbReference type="Proteomes" id="UP000199300"/>
    </source>
</evidence>
<evidence type="ECO:0000259" key="2">
    <source>
        <dbReference type="Pfam" id="PF00149"/>
    </source>
</evidence>
<feature type="domain" description="Calcineurin-like phosphoesterase" evidence="2">
    <location>
        <begin position="4"/>
        <end position="198"/>
    </location>
</feature>
<gene>
    <name evidence="3" type="ORF">SAMN04488134_101636</name>
</gene>
<dbReference type="AlphaFoldDB" id="A0A1H8ILJ1"/>
<dbReference type="Gene3D" id="3.60.21.10">
    <property type="match status" value="1"/>
</dbReference>
<dbReference type="Pfam" id="PF00149">
    <property type="entry name" value="Metallophos"/>
    <property type="match status" value="1"/>
</dbReference>
<dbReference type="PANTHER" id="PTHR30337">
    <property type="entry name" value="COMPONENT OF ATP-DEPENDENT DSDNA EXONUCLEASE"/>
    <property type="match status" value="1"/>
</dbReference>
<sequence length="420" mass="47742">MDYSFIHVADIHLDSPLKGLEKYEGAPVDQIRLATREAFKALVGLAIEKRVAFILISGDLYDGDWKDYNTGLFFINQMLRLKSAAIDVYLIRGNHDAQNVMTKALVLPSNVYEFPVDLPQTVINEDLKVAIHGQGFETRAVTKNLAVEYPNPVTDYFNIGILHTSLTGREDHEHYAPCSLDELIAKGYHYWALGHVHQREIVHEQEPVVLFPGNIQGRHIREQGEKGCTIVEVIGGQVSSYYHRSLDVLRWTTCKIDLAEVTDMDEVIHLAREHIEHLRLPLDGRLLAVRLHFVGASQIHQRLIVEKTHLINQLRSLSLEFGDVWIEKVEIKTTRWTALEELAESHTPIAVILEYIRSITANEDEQQALLAEFKDIANALPYELKNKSDQFNFNSTKLIAARLTDAEELILNAIQMQEGS</sequence>
<keyword evidence="3" id="KW-0269">Exonuclease</keyword>
<keyword evidence="4" id="KW-1185">Reference proteome</keyword>
<evidence type="ECO:0000256" key="1">
    <source>
        <dbReference type="ARBA" id="ARBA00022801"/>
    </source>
</evidence>
<dbReference type="RefSeq" id="WP_091494723.1">
    <property type="nucleotide sequence ID" value="NZ_FODJ01000001.1"/>
</dbReference>
<dbReference type="PANTHER" id="PTHR30337:SF7">
    <property type="entry name" value="PHOSPHOESTERASE"/>
    <property type="match status" value="1"/>
</dbReference>
<dbReference type="GO" id="GO:0004527">
    <property type="term" value="F:exonuclease activity"/>
    <property type="evidence" value="ECO:0007669"/>
    <property type="project" value="UniProtKB-KW"/>
</dbReference>
<dbReference type="SUPFAM" id="SSF56300">
    <property type="entry name" value="Metallo-dependent phosphatases"/>
    <property type="match status" value="1"/>
</dbReference>
<dbReference type="CDD" id="cd00840">
    <property type="entry name" value="MPP_Mre11_N"/>
    <property type="match status" value="1"/>
</dbReference>
<evidence type="ECO:0000313" key="3">
    <source>
        <dbReference type="EMBL" id="SEN68598.1"/>
    </source>
</evidence>
<organism evidence="3 4">
    <name type="scientific">Amphibacillus marinus</name>
    <dbReference type="NCBI Taxonomy" id="872970"/>
    <lineage>
        <taxon>Bacteria</taxon>
        <taxon>Bacillati</taxon>
        <taxon>Bacillota</taxon>
        <taxon>Bacilli</taxon>
        <taxon>Bacillales</taxon>
        <taxon>Bacillaceae</taxon>
        <taxon>Amphibacillus</taxon>
    </lineage>
</organism>
<dbReference type="Proteomes" id="UP000199300">
    <property type="component" value="Unassembled WGS sequence"/>
</dbReference>
<keyword evidence="1" id="KW-0378">Hydrolase</keyword>
<dbReference type="InterPro" id="IPR014576">
    <property type="entry name" value="Pesterase_YhaO"/>
</dbReference>
<dbReference type="InterPro" id="IPR041796">
    <property type="entry name" value="Mre11_N"/>
</dbReference>
<accession>A0A1H8ILJ1</accession>
<dbReference type="STRING" id="872970.SAMN04488134_101636"/>